<accession>A0ABR0B6W9</accession>
<keyword evidence="2" id="KW-1185">Reference proteome</keyword>
<proteinExistence type="predicted"/>
<dbReference type="EMBL" id="JAOYFB010000040">
    <property type="protein sequence ID" value="KAK4037425.1"/>
    <property type="molecule type" value="Genomic_DNA"/>
</dbReference>
<organism evidence="1 2">
    <name type="scientific">Daphnia magna</name>
    <dbReference type="NCBI Taxonomy" id="35525"/>
    <lineage>
        <taxon>Eukaryota</taxon>
        <taxon>Metazoa</taxon>
        <taxon>Ecdysozoa</taxon>
        <taxon>Arthropoda</taxon>
        <taxon>Crustacea</taxon>
        <taxon>Branchiopoda</taxon>
        <taxon>Diplostraca</taxon>
        <taxon>Cladocera</taxon>
        <taxon>Anomopoda</taxon>
        <taxon>Daphniidae</taxon>
        <taxon>Daphnia</taxon>
    </lineage>
</organism>
<evidence type="ECO:0000313" key="1">
    <source>
        <dbReference type="EMBL" id="KAK4037425.1"/>
    </source>
</evidence>
<name>A0ABR0B6W9_9CRUS</name>
<evidence type="ECO:0000313" key="2">
    <source>
        <dbReference type="Proteomes" id="UP001234178"/>
    </source>
</evidence>
<protein>
    <submittedName>
        <fullName evidence="1">Uncharacterized protein</fullName>
    </submittedName>
</protein>
<gene>
    <name evidence="1" type="ORF">OUZ56_029458</name>
</gene>
<dbReference type="Proteomes" id="UP001234178">
    <property type="component" value="Unassembled WGS sequence"/>
</dbReference>
<reference evidence="1 2" key="1">
    <citation type="journal article" date="2023" name="Nucleic Acids Res.">
        <title>The hologenome of Daphnia magna reveals possible DNA methylation and microbiome-mediated evolution of the host genome.</title>
        <authorList>
            <person name="Chaturvedi A."/>
            <person name="Li X."/>
            <person name="Dhandapani V."/>
            <person name="Marshall H."/>
            <person name="Kissane S."/>
            <person name="Cuenca-Cambronero M."/>
            <person name="Asole G."/>
            <person name="Calvet F."/>
            <person name="Ruiz-Romero M."/>
            <person name="Marangio P."/>
            <person name="Guigo R."/>
            <person name="Rago D."/>
            <person name="Mirbahai L."/>
            <person name="Eastwood N."/>
            <person name="Colbourne J.K."/>
            <person name="Zhou J."/>
            <person name="Mallon E."/>
            <person name="Orsini L."/>
        </authorList>
    </citation>
    <scope>NUCLEOTIDE SEQUENCE [LARGE SCALE GENOMIC DNA]</scope>
    <source>
        <strain evidence="1">LRV0_1</strain>
    </source>
</reference>
<comment type="caution">
    <text evidence="1">The sequence shown here is derived from an EMBL/GenBank/DDBJ whole genome shotgun (WGS) entry which is preliminary data.</text>
</comment>
<sequence>MEGVNTLRASFSRLPRRHFNYQPFQIISSNGCKAKLLEQCKKAYKSETLSLRELASLLGTLNWASYSVEYDPGHYRNLQSVYTLQTKLALGDLSTVVTFSSEAKSD</sequence>